<keyword evidence="4" id="KW-1185">Reference proteome</keyword>
<name>A0AAW1R7M2_9CHLO</name>
<feature type="region of interest" description="Disordered" evidence="2">
    <location>
        <begin position="60"/>
        <end position="80"/>
    </location>
</feature>
<organism evidence="3 4">
    <name type="scientific">[Myrmecia] bisecta</name>
    <dbReference type="NCBI Taxonomy" id="41462"/>
    <lineage>
        <taxon>Eukaryota</taxon>
        <taxon>Viridiplantae</taxon>
        <taxon>Chlorophyta</taxon>
        <taxon>core chlorophytes</taxon>
        <taxon>Trebouxiophyceae</taxon>
        <taxon>Trebouxiales</taxon>
        <taxon>Trebouxiaceae</taxon>
        <taxon>Myrmecia</taxon>
    </lineage>
</organism>
<protein>
    <submittedName>
        <fullName evidence="3">Uncharacterized protein</fullName>
    </submittedName>
</protein>
<proteinExistence type="predicted"/>
<comment type="caution">
    <text evidence="3">The sequence shown here is derived from an EMBL/GenBank/DDBJ whole genome shotgun (WGS) entry which is preliminary data.</text>
</comment>
<feature type="coiled-coil region" evidence="1">
    <location>
        <begin position="89"/>
        <end position="116"/>
    </location>
</feature>
<reference evidence="3 4" key="1">
    <citation type="journal article" date="2024" name="Nat. Commun.">
        <title>Phylogenomics reveals the evolutionary origins of lichenization in chlorophyte algae.</title>
        <authorList>
            <person name="Puginier C."/>
            <person name="Libourel C."/>
            <person name="Otte J."/>
            <person name="Skaloud P."/>
            <person name="Haon M."/>
            <person name="Grisel S."/>
            <person name="Petersen M."/>
            <person name="Berrin J.G."/>
            <person name="Delaux P.M."/>
            <person name="Dal Grande F."/>
            <person name="Keller J."/>
        </authorList>
    </citation>
    <scope>NUCLEOTIDE SEQUENCE [LARGE SCALE GENOMIC DNA]</scope>
    <source>
        <strain evidence="3 4">SAG 2043</strain>
    </source>
</reference>
<gene>
    <name evidence="3" type="ORF">WJX72_006445</name>
</gene>
<keyword evidence="1" id="KW-0175">Coiled coil</keyword>
<dbReference type="EMBL" id="JALJOR010000001">
    <property type="protein sequence ID" value="KAK9829553.1"/>
    <property type="molecule type" value="Genomic_DNA"/>
</dbReference>
<feature type="compositionally biased region" description="Basic and acidic residues" evidence="2">
    <location>
        <begin position="70"/>
        <end position="80"/>
    </location>
</feature>
<accession>A0AAW1R7M2</accession>
<sequence length="153" mass="16719">MQSCCASPVLAPTGRRQALQVPGNSQVESAEDAAGALPIQSPLFNPGFAAALQTALKRTGTDVLATGPPKTEEDERRPTAQEEVLHGALHSCRQNVRQLERIKKDVEAALAREKAQFDSLHFALKKAKSDSAYLRTTEMLLEKARAEARERQQ</sequence>
<evidence type="ECO:0000256" key="2">
    <source>
        <dbReference type="SAM" id="MobiDB-lite"/>
    </source>
</evidence>
<evidence type="ECO:0000313" key="3">
    <source>
        <dbReference type="EMBL" id="KAK9829553.1"/>
    </source>
</evidence>
<evidence type="ECO:0000256" key="1">
    <source>
        <dbReference type="SAM" id="Coils"/>
    </source>
</evidence>
<evidence type="ECO:0000313" key="4">
    <source>
        <dbReference type="Proteomes" id="UP001489004"/>
    </source>
</evidence>
<dbReference type="AlphaFoldDB" id="A0AAW1R7M2"/>
<dbReference type="Proteomes" id="UP001489004">
    <property type="component" value="Unassembled WGS sequence"/>
</dbReference>